<reference evidence="4" key="1">
    <citation type="submission" date="2017-02" db="EMBL/GenBank/DDBJ databases">
        <authorList>
            <person name="Varghese N."/>
            <person name="Submissions S."/>
        </authorList>
    </citation>
    <scope>NUCLEOTIDE SEQUENCE [LARGE SCALE GENOMIC DNA]</scope>
    <source>
        <strain evidence="4">ATCC BAA-1030</strain>
    </source>
</reference>
<dbReference type="Proteomes" id="UP000190328">
    <property type="component" value="Unassembled WGS sequence"/>
</dbReference>
<evidence type="ECO:0000256" key="1">
    <source>
        <dbReference type="ARBA" id="ARBA00038454"/>
    </source>
</evidence>
<dbReference type="GO" id="GO:0005829">
    <property type="term" value="C:cytosol"/>
    <property type="evidence" value="ECO:0007669"/>
    <property type="project" value="TreeGrafter"/>
</dbReference>
<dbReference type="PANTHER" id="PTHR21021:SF15">
    <property type="entry name" value="FREE METHIONINE-R-SULFOXIDE REDUCTASE"/>
    <property type="match status" value="1"/>
</dbReference>
<organism evidence="3 4">
    <name type="scientific">Pilibacter termitis</name>
    <dbReference type="NCBI Taxonomy" id="263852"/>
    <lineage>
        <taxon>Bacteria</taxon>
        <taxon>Bacillati</taxon>
        <taxon>Bacillota</taxon>
        <taxon>Bacilli</taxon>
        <taxon>Lactobacillales</taxon>
        <taxon>Enterococcaceae</taxon>
        <taxon>Pilibacter</taxon>
    </lineage>
</organism>
<gene>
    <name evidence="3" type="ORF">SAMN02745116_00830</name>
</gene>
<dbReference type="EMBL" id="FUXI01000007">
    <property type="protein sequence ID" value="SJZ58948.1"/>
    <property type="molecule type" value="Genomic_DNA"/>
</dbReference>
<dbReference type="InterPro" id="IPR003018">
    <property type="entry name" value="GAF"/>
</dbReference>
<protein>
    <submittedName>
        <fullName evidence="3">GAF domain-containing protein</fullName>
    </submittedName>
</protein>
<dbReference type="InterPro" id="IPR029016">
    <property type="entry name" value="GAF-like_dom_sf"/>
</dbReference>
<evidence type="ECO:0000313" key="3">
    <source>
        <dbReference type="EMBL" id="SJZ58948.1"/>
    </source>
</evidence>
<feature type="domain" description="GAF" evidence="2">
    <location>
        <begin position="51"/>
        <end position="150"/>
    </location>
</feature>
<dbReference type="OrthoDB" id="9796252at2"/>
<comment type="similarity">
    <text evidence="1">Belongs to the free Met sulfoxide reductase family.</text>
</comment>
<evidence type="ECO:0000313" key="4">
    <source>
        <dbReference type="Proteomes" id="UP000190328"/>
    </source>
</evidence>
<dbReference type="Gene3D" id="3.30.450.40">
    <property type="match status" value="1"/>
</dbReference>
<dbReference type="SUPFAM" id="SSF55781">
    <property type="entry name" value="GAF domain-like"/>
    <property type="match status" value="1"/>
</dbReference>
<keyword evidence="4" id="KW-1185">Reference proteome</keyword>
<dbReference type="PANTHER" id="PTHR21021">
    <property type="entry name" value="GAF/PUTATIVE CYTOSKELETAL PROTEIN"/>
    <property type="match status" value="1"/>
</dbReference>
<dbReference type="FunFam" id="3.30.450.40:FF:000008">
    <property type="entry name" value="GAF domain-containing proteins"/>
    <property type="match status" value="1"/>
</dbReference>
<sequence>MEWKNKQEKKEAYELFLAQLSAVLKAEKDPIANLANTSAMLNEFLPNTVFAGFYLFDGTSLVLGPFQGGVSCTRIALGKGVCGISAEERRTVVVDDVKKFDNYISCDARAKSEIVVPMLQNGKLLGVLDIDASVEEGYDEIDQENLEKVVEVVVSESEFLEVP</sequence>
<evidence type="ECO:0000259" key="2">
    <source>
        <dbReference type="Pfam" id="PF13185"/>
    </source>
</evidence>
<dbReference type="RefSeq" id="WP_078806761.1">
    <property type="nucleotide sequence ID" value="NZ_FUXI01000007.1"/>
</dbReference>
<dbReference type="InterPro" id="IPR051330">
    <property type="entry name" value="Phosphatase_reg/MetRdx"/>
</dbReference>
<dbReference type="GO" id="GO:0033745">
    <property type="term" value="F:L-methionine-(R)-S-oxide reductase activity"/>
    <property type="evidence" value="ECO:0007669"/>
    <property type="project" value="TreeGrafter"/>
</dbReference>
<accession>A0A1T4LWT6</accession>
<proteinExistence type="inferred from homology"/>
<dbReference type="Pfam" id="PF13185">
    <property type="entry name" value="GAF_2"/>
    <property type="match status" value="1"/>
</dbReference>
<dbReference type="STRING" id="263852.SAMN02745116_00830"/>
<name>A0A1T4LWT6_9ENTE</name>
<dbReference type="AlphaFoldDB" id="A0A1T4LWT6"/>